<proteinExistence type="predicted"/>
<evidence type="ECO:0000259" key="2">
    <source>
        <dbReference type="Pfam" id="PF24483"/>
    </source>
</evidence>
<organism evidence="3 4">
    <name type="scientific">Podospora fimiseda</name>
    <dbReference type="NCBI Taxonomy" id="252190"/>
    <lineage>
        <taxon>Eukaryota</taxon>
        <taxon>Fungi</taxon>
        <taxon>Dikarya</taxon>
        <taxon>Ascomycota</taxon>
        <taxon>Pezizomycotina</taxon>
        <taxon>Sordariomycetes</taxon>
        <taxon>Sordariomycetidae</taxon>
        <taxon>Sordariales</taxon>
        <taxon>Podosporaceae</taxon>
        <taxon>Podospora</taxon>
    </lineage>
</organism>
<name>A0AAN7H519_9PEZI</name>
<keyword evidence="4" id="KW-1185">Reference proteome</keyword>
<dbReference type="InterPro" id="IPR056004">
    <property type="entry name" value="DUF7582"/>
</dbReference>
<dbReference type="Proteomes" id="UP001301958">
    <property type="component" value="Unassembled WGS sequence"/>
</dbReference>
<protein>
    <recommendedName>
        <fullName evidence="2">DUF7582 domain-containing protein</fullName>
    </recommendedName>
</protein>
<comment type="caution">
    <text evidence="3">The sequence shown here is derived from an EMBL/GenBank/DDBJ whole genome shotgun (WGS) entry which is preliminary data.</text>
</comment>
<feature type="compositionally biased region" description="Polar residues" evidence="1">
    <location>
        <begin position="484"/>
        <end position="494"/>
    </location>
</feature>
<feature type="region of interest" description="Disordered" evidence="1">
    <location>
        <begin position="511"/>
        <end position="557"/>
    </location>
</feature>
<gene>
    <name evidence="3" type="ORF">QBC38DRAFT_526280</name>
</gene>
<evidence type="ECO:0000313" key="4">
    <source>
        <dbReference type="Proteomes" id="UP001301958"/>
    </source>
</evidence>
<feature type="domain" description="DUF7582" evidence="2">
    <location>
        <begin position="210"/>
        <end position="358"/>
    </location>
</feature>
<accession>A0AAN7H519</accession>
<sequence length="657" mass="71921">MAPPTLTLRARISSPLEAGPSIADCHQLPAHVNGALEYVSKRLGRKSISITLIVVSRDYQLPRSPITSPVFTPGGFTPGSLPVSAVTTPLRSVFPLPTQPHQPSKLDALKQLWSSHNNSVESPIRERILHVHHLQRDGTASPAFSEASSTNSWSTYSSVFSTTDSTFSQNNRFRWPGSPTASASVPLTPATPFTVMSSSTDSSFQQSISKFGIKLIYSQSLEPKEEKILNQSLEKAAKKFRLGPDWMPQAVPASTLSLPTDLIRKSLLSNETLFSSTNLTLVSLDQLYNFRTALQAYSRQKVSFRLEDAVDELRRLFLANGRRALRKSLLLSSYRWLDPVSEGALGDVLLMYERGYGERGVVNDVEGGGGWPLVGGRVDDDEEEDNFIDPEKLSVTYIDAGSLIKEMMVSNEEEEEEEEDIEAWYREVSQQPATTTTTTISIPIDPLRSHPPVVEIPSSTPPLPPAPTVIIQQQPITIHKPKPVSQSPQPEIPNSSPPKLLRPLALKLQTSFPSKPTTKPNNNNTLSIPEPKSHFSPITPTASGGEEEDEDPETARPLSAVRTQLPILTLPTLVIPQTNNGGNMRYKTGSIMTINQMLHGDNNSRINSFLSSSTEGEGERVGPMTPNGYDDISPITRGEWGFLMVSKGKKGGVGTVC</sequence>
<evidence type="ECO:0000256" key="1">
    <source>
        <dbReference type="SAM" id="MobiDB-lite"/>
    </source>
</evidence>
<dbReference type="Pfam" id="PF24483">
    <property type="entry name" value="DUF7582"/>
    <property type="match status" value="1"/>
</dbReference>
<reference evidence="3" key="1">
    <citation type="journal article" date="2023" name="Mol. Phylogenet. Evol.">
        <title>Genome-scale phylogeny and comparative genomics of the fungal order Sordariales.</title>
        <authorList>
            <person name="Hensen N."/>
            <person name="Bonometti L."/>
            <person name="Westerberg I."/>
            <person name="Brannstrom I.O."/>
            <person name="Guillou S."/>
            <person name="Cros-Aarteil S."/>
            <person name="Calhoun S."/>
            <person name="Haridas S."/>
            <person name="Kuo A."/>
            <person name="Mondo S."/>
            <person name="Pangilinan J."/>
            <person name="Riley R."/>
            <person name="LaButti K."/>
            <person name="Andreopoulos B."/>
            <person name="Lipzen A."/>
            <person name="Chen C."/>
            <person name="Yan M."/>
            <person name="Daum C."/>
            <person name="Ng V."/>
            <person name="Clum A."/>
            <person name="Steindorff A."/>
            <person name="Ohm R.A."/>
            <person name="Martin F."/>
            <person name="Silar P."/>
            <person name="Natvig D.O."/>
            <person name="Lalanne C."/>
            <person name="Gautier V."/>
            <person name="Ament-Velasquez S.L."/>
            <person name="Kruys A."/>
            <person name="Hutchinson M.I."/>
            <person name="Powell A.J."/>
            <person name="Barry K."/>
            <person name="Miller A.N."/>
            <person name="Grigoriev I.V."/>
            <person name="Debuchy R."/>
            <person name="Gladieux P."/>
            <person name="Hiltunen Thoren M."/>
            <person name="Johannesson H."/>
        </authorList>
    </citation>
    <scope>NUCLEOTIDE SEQUENCE</scope>
    <source>
        <strain evidence="3">CBS 990.96</strain>
    </source>
</reference>
<dbReference type="AlphaFoldDB" id="A0AAN7H519"/>
<reference evidence="3" key="2">
    <citation type="submission" date="2023-05" db="EMBL/GenBank/DDBJ databases">
        <authorList>
            <consortium name="Lawrence Berkeley National Laboratory"/>
            <person name="Steindorff A."/>
            <person name="Hensen N."/>
            <person name="Bonometti L."/>
            <person name="Westerberg I."/>
            <person name="Brannstrom I.O."/>
            <person name="Guillou S."/>
            <person name="Cros-Aarteil S."/>
            <person name="Calhoun S."/>
            <person name="Haridas S."/>
            <person name="Kuo A."/>
            <person name="Mondo S."/>
            <person name="Pangilinan J."/>
            <person name="Riley R."/>
            <person name="Labutti K."/>
            <person name="Andreopoulos B."/>
            <person name="Lipzen A."/>
            <person name="Chen C."/>
            <person name="Yanf M."/>
            <person name="Daum C."/>
            <person name="Ng V."/>
            <person name="Clum A."/>
            <person name="Ohm R."/>
            <person name="Martin F."/>
            <person name="Silar P."/>
            <person name="Natvig D."/>
            <person name="Lalanne C."/>
            <person name="Gautier V."/>
            <person name="Ament-Velasquez S.L."/>
            <person name="Kruys A."/>
            <person name="Hutchinson M.I."/>
            <person name="Powell A.J."/>
            <person name="Barry K."/>
            <person name="Miller A.N."/>
            <person name="Grigoriev I.V."/>
            <person name="Debuchy R."/>
            <person name="Gladieux P."/>
            <person name="Thoren M.H."/>
            <person name="Johannesson H."/>
        </authorList>
    </citation>
    <scope>NUCLEOTIDE SEQUENCE</scope>
    <source>
        <strain evidence="3">CBS 990.96</strain>
    </source>
</reference>
<feature type="compositionally biased region" description="Low complexity" evidence="1">
    <location>
        <begin position="515"/>
        <end position="525"/>
    </location>
</feature>
<evidence type="ECO:0000313" key="3">
    <source>
        <dbReference type="EMBL" id="KAK4227674.1"/>
    </source>
</evidence>
<feature type="region of interest" description="Disordered" evidence="1">
    <location>
        <begin position="480"/>
        <end position="499"/>
    </location>
</feature>
<dbReference type="EMBL" id="MU865328">
    <property type="protein sequence ID" value="KAK4227674.1"/>
    <property type="molecule type" value="Genomic_DNA"/>
</dbReference>